<dbReference type="Proteomes" id="UP001500540">
    <property type="component" value="Unassembled WGS sequence"/>
</dbReference>
<feature type="transmembrane region" description="Helical" evidence="1">
    <location>
        <begin position="12"/>
        <end position="36"/>
    </location>
</feature>
<keyword evidence="1" id="KW-0812">Transmembrane</keyword>
<proteinExistence type="predicted"/>
<sequence>MTRASRIGVAARFTAGGVIAVAASVAIAGGVAFGWMPHTATPLSQQVAPTAADAVLTCAGPLLAIGRDATAAAEIAVAGSARVTSAGDELRTDRLATTGMPAQAGPTRLVAAAAGRTVPHAAGAASASVTSPDLSGFAASACTPALMQSWLVGGSSATGAADMILLANPGTVAATVDLVLYGPDGPRPGGAGSNIIIAPGTQRVIPLAGLGLDQSAPIVRVTATGAPVRASLQSSITRGLAPGGVDQSGAIAAGSTMQVIPGVRVTSAPQDQPTTIVRIVSPGAATTASVTVLGPHGPMGPAQQVPLEDGGPIELKLDDLMPGTYTVVVGAAHPVVAAVWQATGTGGGSDFAWVNSAPTLTAADGTLFMVPAGPAPALAVAVTGTQPATLTLTPAAGGTAQKVNVAAGQTASLAVNAGTAYRLIATGPVQAAVTFAGPDALASFPVGAQDVASAPVVVYP</sequence>
<keyword evidence="1" id="KW-1133">Transmembrane helix</keyword>
<gene>
    <name evidence="2" type="ORF">GCM10022240_20820</name>
</gene>
<evidence type="ECO:0000256" key="1">
    <source>
        <dbReference type="SAM" id="Phobius"/>
    </source>
</evidence>
<dbReference type="RefSeq" id="WP_344783291.1">
    <property type="nucleotide sequence ID" value="NZ_BAABAF010000007.1"/>
</dbReference>
<dbReference type="Pfam" id="PF18986">
    <property type="entry name" value="DUF5719"/>
    <property type="match status" value="1"/>
</dbReference>
<evidence type="ECO:0000313" key="2">
    <source>
        <dbReference type="EMBL" id="GAA3768239.1"/>
    </source>
</evidence>
<comment type="caution">
    <text evidence="2">The sequence shown here is derived from an EMBL/GenBank/DDBJ whole genome shotgun (WGS) entry which is preliminary data.</text>
</comment>
<protein>
    <recommendedName>
        <fullName evidence="4">Large extracellular alpha-helical protein</fullName>
    </recommendedName>
</protein>
<reference evidence="3" key="1">
    <citation type="journal article" date="2019" name="Int. J. Syst. Evol. Microbiol.">
        <title>The Global Catalogue of Microorganisms (GCM) 10K type strain sequencing project: providing services to taxonomists for standard genome sequencing and annotation.</title>
        <authorList>
            <consortium name="The Broad Institute Genomics Platform"/>
            <consortium name="The Broad Institute Genome Sequencing Center for Infectious Disease"/>
            <person name="Wu L."/>
            <person name="Ma J."/>
        </authorList>
    </citation>
    <scope>NUCLEOTIDE SEQUENCE [LARGE SCALE GENOMIC DNA]</scope>
    <source>
        <strain evidence="3">JCM 16950</strain>
    </source>
</reference>
<organism evidence="2 3">
    <name type="scientific">Microbacterium kribbense</name>
    <dbReference type="NCBI Taxonomy" id="433645"/>
    <lineage>
        <taxon>Bacteria</taxon>
        <taxon>Bacillati</taxon>
        <taxon>Actinomycetota</taxon>
        <taxon>Actinomycetes</taxon>
        <taxon>Micrococcales</taxon>
        <taxon>Microbacteriaceae</taxon>
        <taxon>Microbacterium</taxon>
    </lineage>
</organism>
<dbReference type="InterPro" id="IPR043777">
    <property type="entry name" value="DUF5719"/>
</dbReference>
<evidence type="ECO:0008006" key="4">
    <source>
        <dbReference type="Google" id="ProtNLM"/>
    </source>
</evidence>
<keyword evidence="3" id="KW-1185">Reference proteome</keyword>
<keyword evidence="1" id="KW-0472">Membrane</keyword>
<dbReference type="EMBL" id="BAABAF010000007">
    <property type="protein sequence ID" value="GAA3768239.1"/>
    <property type="molecule type" value="Genomic_DNA"/>
</dbReference>
<name>A0ABP7GLH1_9MICO</name>
<accession>A0ABP7GLH1</accession>
<evidence type="ECO:0000313" key="3">
    <source>
        <dbReference type="Proteomes" id="UP001500540"/>
    </source>
</evidence>